<comment type="caution">
    <text evidence="2">The sequence shown here is derived from an EMBL/GenBank/DDBJ whole genome shotgun (WGS) entry which is preliminary data.</text>
</comment>
<organism evidence="2 3">
    <name type="scientific">Aurantiacibacter luteus</name>
    <dbReference type="NCBI Taxonomy" id="1581420"/>
    <lineage>
        <taxon>Bacteria</taxon>
        <taxon>Pseudomonadati</taxon>
        <taxon>Pseudomonadota</taxon>
        <taxon>Alphaproteobacteria</taxon>
        <taxon>Sphingomonadales</taxon>
        <taxon>Erythrobacteraceae</taxon>
        <taxon>Aurantiacibacter</taxon>
    </lineage>
</organism>
<feature type="transmembrane region" description="Helical" evidence="1">
    <location>
        <begin position="12"/>
        <end position="30"/>
    </location>
</feature>
<keyword evidence="3" id="KW-1185">Reference proteome</keyword>
<dbReference type="OrthoDB" id="7428979at2"/>
<dbReference type="EMBL" id="LBHB01000001">
    <property type="protein sequence ID" value="KLE34945.1"/>
    <property type="molecule type" value="Genomic_DNA"/>
</dbReference>
<keyword evidence="1" id="KW-0472">Membrane</keyword>
<keyword evidence="1" id="KW-1133">Transmembrane helix</keyword>
<keyword evidence="1" id="KW-0812">Transmembrane</keyword>
<dbReference type="RefSeq" id="WP_047002345.1">
    <property type="nucleotide sequence ID" value="NZ_LBHB01000001.1"/>
</dbReference>
<name>A0A0G9MW58_9SPHN</name>
<evidence type="ECO:0000313" key="2">
    <source>
        <dbReference type="EMBL" id="KLE34945.1"/>
    </source>
</evidence>
<protein>
    <submittedName>
        <fullName evidence="2">Uncharacterized protein</fullName>
    </submittedName>
</protein>
<evidence type="ECO:0000313" key="3">
    <source>
        <dbReference type="Proteomes" id="UP000053464"/>
    </source>
</evidence>
<reference evidence="2 3" key="1">
    <citation type="submission" date="2015-04" db="EMBL/GenBank/DDBJ databases">
        <title>The draft genome sequence of Erythrobacter luteus KA37.</title>
        <authorList>
            <person name="Zhuang L."/>
            <person name="Liu Y."/>
            <person name="Shao Z."/>
        </authorList>
    </citation>
    <scope>NUCLEOTIDE SEQUENCE [LARGE SCALE GENOMIC DNA]</scope>
    <source>
        <strain evidence="2 3">KA37</strain>
    </source>
</reference>
<proteinExistence type="predicted"/>
<gene>
    <name evidence="2" type="ORF">AAW00_00040</name>
</gene>
<evidence type="ECO:0000256" key="1">
    <source>
        <dbReference type="SAM" id="Phobius"/>
    </source>
</evidence>
<dbReference type="PATRIC" id="fig|1581420.6.peg.8"/>
<sequence length="214" mass="22761">MRFWREEKVGRHEVVIWVYLLAVVGGIVAIQSDAFGWHRADGWPDGSAAAPREQRGFALAPAQLAADAGTAEPITTADPSTLGDAIEAELPVPGDAPVAATGTRAPPLPRAQLLADGREVIRTDFDLGSATLARVGLEVRKPMTIDGRGVGEVAITINDASRLYISATDLRRVLPGDLAARVVDGDRFVAFDALRQSGIVIRYDPVSDVLQVST</sequence>
<accession>A0A0G9MW58</accession>
<dbReference type="AlphaFoldDB" id="A0A0G9MW58"/>
<dbReference type="Proteomes" id="UP000053464">
    <property type="component" value="Unassembled WGS sequence"/>
</dbReference>